<protein>
    <submittedName>
        <fullName evidence="2">Uncharacterized protein LOC106817414</fullName>
    </submittedName>
</protein>
<proteinExistence type="predicted"/>
<name>A0ABM1EZE4_PRICU</name>
<dbReference type="GeneID" id="106817414"/>
<dbReference type="RefSeq" id="XP_014677565.1">
    <property type="nucleotide sequence ID" value="XM_014822079.1"/>
</dbReference>
<evidence type="ECO:0000313" key="1">
    <source>
        <dbReference type="Proteomes" id="UP000695022"/>
    </source>
</evidence>
<dbReference type="Proteomes" id="UP000695022">
    <property type="component" value="Unplaced"/>
</dbReference>
<keyword evidence="1" id="KW-1185">Reference proteome</keyword>
<sequence length="173" mass="18652">MAKVSGVWRRGAASLLGALNAGEAATGFIRQAADHLRSEVALPGTSPHRVVELASKAADLLIVATETSPDDAALFLRKVLPSREQWRKLEQQGLVDQWEAVVALTGQLALTMAPPSTVGAPPCSQAHAVATAFSANLLMMAAQRVSARKTGEWRPLVAHHRENRRREKNTVHK</sequence>
<gene>
    <name evidence="2" type="primary">LOC106817414</name>
</gene>
<reference evidence="2" key="1">
    <citation type="submission" date="2025-08" db="UniProtKB">
        <authorList>
            <consortium name="RefSeq"/>
        </authorList>
    </citation>
    <scope>IDENTIFICATION</scope>
</reference>
<evidence type="ECO:0000313" key="2">
    <source>
        <dbReference type="RefSeq" id="XP_014677565.1"/>
    </source>
</evidence>
<accession>A0ABM1EZE4</accession>
<organism evidence="1 2">
    <name type="scientific">Priapulus caudatus</name>
    <name type="common">Priapulid worm</name>
    <dbReference type="NCBI Taxonomy" id="37621"/>
    <lineage>
        <taxon>Eukaryota</taxon>
        <taxon>Metazoa</taxon>
        <taxon>Ecdysozoa</taxon>
        <taxon>Scalidophora</taxon>
        <taxon>Priapulida</taxon>
        <taxon>Priapulimorpha</taxon>
        <taxon>Priapulimorphida</taxon>
        <taxon>Priapulidae</taxon>
        <taxon>Priapulus</taxon>
    </lineage>
</organism>